<accession>A0A699H076</accession>
<evidence type="ECO:0000256" key="2">
    <source>
        <dbReference type="ARBA" id="ARBA00022801"/>
    </source>
</evidence>
<proteinExistence type="predicted"/>
<dbReference type="InterPro" id="IPR001584">
    <property type="entry name" value="Integrase_cat-core"/>
</dbReference>
<dbReference type="Pfam" id="PF14223">
    <property type="entry name" value="Retrotran_gag_2"/>
    <property type="match status" value="1"/>
</dbReference>
<reference evidence="6" key="1">
    <citation type="journal article" date="2019" name="Sci. Rep.">
        <title>Draft genome of Tanacetum cinerariifolium, the natural source of mosquito coil.</title>
        <authorList>
            <person name="Yamashiro T."/>
            <person name="Shiraishi A."/>
            <person name="Satake H."/>
            <person name="Nakayama K."/>
        </authorList>
    </citation>
    <scope>NUCLEOTIDE SEQUENCE</scope>
</reference>
<dbReference type="Pfam" id="PF25597">
    <property type="entry name" value="SH3_retrovirus"/>
    <property type="match status" value="1"/>
</dbReference>
<dbReference type="InterPro" id="IPR036397">
    <property type="entry name" value="RNaseH_sf"/>
</dbReference>
<evidence type="ECO:0000313" key="6">
    <source>
        <dbReference type="EMBL" id="GEX00999.1"/>
    </source>
</evidence>
<dbReference type="SUPFAM" id="SSF57756">
    <property type="entry name" value="Retrovirus zinc finger-like domains"/>
    <property type="match status" value="1"/>
</dbReference>
<dbReference type="GO" id="GO:0003676">
    <property type="term" value="F:nucleic acid binding"/>
    <property type="evidence" value="ECO:0007669"/>
    <property type="project" value="InterPro"/>
</dbReference>
<feature type="coiled-coil region" evidence="3">
    <location>
        <begin position="1174"/>
        <end position="1201"/>
    </location>
</feature>
<feature type="domain" description="Integrase catalytic" evidence="5">
    <location>
        <begin position="540"/>
        <end position="703"/>
    </location>
</feature>
<dbReference type="GO" id="GO:0016787">
    <property type="term" value="F:hydrolase activity"/>
    <property type="evidence" value="ECO:0007669"/>
    <property type="project" value="UniProtKB-KW"/>
</dbReference>
<dbReference type="Pfam" id="PF07727">
    <property type="entry name" value="RVT_2"/>
    <property type="match status" value="1"/>
</dbReference>
<dbReference type="CDD" id="cd09272">
    <property type="entry name" value="RNase_HI_RT_Ty1"/>
    <property type="match status" value="1"/>
</dbReference>
<feature type="coiled-coil region" evidence="3">
    <location>
        <begin position="324"/>
        <end position="358"/>
    </location>
</feature>
<dbReference type="SUPFAM" id="SSF56672">
    <property type="entry name" value="DNA/RNA polymerases"/>
    <property type="match status" value="1"/>
</dbReference>
<dbReference type="GO" id="GO:0008270">
    <property type="term" value="F:zinc ion binding"/>
    <property type="evidence" value="ECO:0007669"/>
    <property type="project" value="InterPro"/>
</dbReference>
<dbReference type="GO" id="GO:0015074">
    <property type="term" value="P:DNA integration"/>
    <property type="evidence" value="ECO:0007669"/>
    <property type="project" value="InterPro"/>
</dbReference>
<dbReference type="SUPFAM" id="SSF53098">
    <property type="entry name" value="Ribonuclease H-like"/>
    <property type="match status" value="2"/>
</dbReference>
<dbReference type="PANTHER" id="PTHR42648:SF18">
    <property type="entry name" value="RETROTRANSPOSON, UNCLASSIFIED-LIKE PROTEIN"/>
    <property type="match status" value="1"/>
</dbReference>
<dbReference type="PROSITE" id="PS50994">
    <property type="entry name" value="INTEGRASE"/>
    <property type="match status" value="2"/>
</dbReference>
<keyword evidence="1" id="KW-0479">Metal-binding</keyword>
<evidence type="ECO:0000256" key="4">
    <source>
        <dbReference type="SAM" id="MobiDB-lite"/>
    </source>
</evidence>
<comment type="caution">
    <text evidence="6">The sequence shown here is derived from an EMBL/GenBank/DDBJ whole genome shotgun (WGS) entry which is preliminary data.</text>
</comment>
<dbReference type="InterPro" id="IPR039537">
    <property type="entry name" value="Retrotran_Ty1/copia-like"/>
</dbReference>
<keyword evidence="2" id="KW-0378">Hydrolase</keyword>
<dbReference type="InterPro" id="IPR036875">
    <property type="entry name" value="Znf_CCHC_sf"/>
</dbReference>
<dbReference type="EMBL" id="BKCJ010084839">
    <property type="protein sequence ID" value="GEX00999.1"/>
    <property type="molecule type" value="Genomic_DNA"/>
</dbReference>
<dbReference type="Pfam" id="PF00665">
    <property type="entry name" value="rve"/>
    <property type="match status" value="1"/>
</dbReference>
<feature type="compositionally biased region" description="Low complexity" evidence="4">
    <location>
        <begin position="1908"/>
        <end position="1922"/>
    </location>
</feature>
<gene>
    <name evidence="6" type="ORF">Tci_272974</name>
</gene>
<feature type="compositionally biased region" description="Polar residues" evidence="4">
    <location>
        <begin position="1406"/>
        <end position="1418"/>
    </location>
</feature>
<feature type="compositionally biased region" description="Polar residues" evidence="4">
    <location>
        <begin position="1877"/>
        <end position="1899"/>
    </location>
</feature>
<dbReference type="Gene3D" id="3.30.420.10">
    <property type="entry name" value="Ribonuclease H-like superfamily/Ribonuclease H"/>
    <property type="match status" value="2"/>
</dbReference>
<dbReference type="InterPro" id="IPR012337">
    <property type="entry name" value="RNaseH-like_sf"/>
</dbReference>
<dbReference type="PANTHER" id="PTHR42648">
    <property type="entry name" value="TRANSPOSASE, PUTATIVE-RELATED"/>
    <property type="match status" value="1"/>
</dbReference>
<dbReference type="InterPro" id="IPR013103">
    <property type="entry name" value="RVT_2"/>
</dbReference>
<feature type="region of interest" description="Disordered" evidence="4">
    <location>
        <begin position="1877"/>
        <end position="1922"/>
    </location>
</feature>
<name>A0A699H076_TANCI</name>
<feature type="domain" description="Integrase catalytic" evidence="5">
    <location>
        <begin position="1653"/>
        <end position="1826"/>
    </location>
</feature>
<dbReference type="InterPro" id="IPR057670">
    <property type="entry name" value="SH3_retrovirus"/>
</dbReference>
<sequence length="2256" mass="259093">MLLMALLNEHLMTFNQYKDANTLFAAIETRFGGNEATNKTQKTLLKQLYENFSATSTKSFDLIFNRLQKIVSQLAVLGVFFSQEDLNLKFLRSLLSEWNTRVVVWRNKSDLDTISLDDLYNNFRIVEHEEMDMKWQLALLSMRATRFFQKTGKKITINRSDTGGYDKSKVKCFNCHKMGYFSRECRVPRNQENRTRNQETTRRTVNVEDTSSKAMVGINGASFDWSYMADDEAPTNITFMALLGSEVYTNNTCSKTFLKNHATLKTQYDELRVEFNKSKCHLADYKRGLALVEKQLVHYQTNESLLNENITVLKRDIKIKDSKIVVLKCKLEKFSNEKDALETKIKKFKNASQSLKKLIGSQLTDNSKKGLGYVSYNAVPPPYTGRFSPLRIDLSYTSLPEFAKPSVQIYKVKPIEVVTQNFSVKISAPVKENNDVLLIEDWELDEEDAVKPPPEKERKIVALSVDKVEVEIPKQNDKPDKRPIKYAKMYRTQRPRGNRGNQRNWNNLKSHQLGNISYLIDFKEFDGGYVVFRRGAKGGKITGKGIIRTCKLDFEDVYFVKELQFNLFSVSHIFTWVFFLATKDETSRILKSFITKIENLVDKKVKIIRCDNGTKFKNRVMDDFCEEKCIKREYSVARTPQQNGVTERRNRTLIEAERTMLADSKLPITFWAEAVNTACYVQNKVLVVKPYFKTPYELFRRRTSALSLMRPFGCHVTILNTLDHLGKFDRKLDEGFLIGYSTNSKAFRVYNTRARKNQCIMYQLLQCEIDNQERANAEHSTKDINTIGPSISTARSNFNTASPTVNTVRVTDDFFGVDNDMRSSDGVELDISNISTTYHIPTNPNTRINKDHSLNNVIAGSESHPPMLNKENYVPWLSRLLRYAKSRPNGKLIHNSIINFPYVRRMIPEPAVDSCETAQEIWLRVQQLMKSSDIGIQEKKAKLFNEWERFTSNDGESIESYYHCFLKLMNDLKRNKHFPEKIANNLKFLNNLQPEWSRHVTIFHQTKDLHTADYTQLYDFIKYNQKERISSNPRNRQIAHPGMNMGQDRQIQMVGGNSGNQFRQYAGQNAGKQNGLIGVPGNANLNRNDESAEVHDYENCYDNEIFNMFTQEKQYTELLKPICESHQVPHNDNAVIFEVTSVEQSGGTVEQHHVIVEETRALYDSLCHNLAVEVKKVNTVNRKLKETNAELTTELARFKNQEKCYEISQEKYDKLKRCYQKSVYQEQCLSKKINALHLSSGKQIMTLNEEISVLNKQLSKEKSTVSFLLGEKKKVEEASKFVRDFKSLAKEADESLAKHKALELEIERLLRADVSQDIMSVMQKASVVNTLNLQTELERTKERFENCNIKKENEYAKLWNDWYKRINPFKTSREEKHMPNNVRASARTKLITVSQPPVITKKDVNSDLNGLSSTGIDNTKTRRPQPRSNTKNDRVPFASKSSRSKNKGVEVEEHHRNLLLSKNTKHMSSACNNIKLDSHNVISKIVCAMCKQCLISVNYDVCLCNYVNGKTSCSKKQKANASIKEKQKKHQPKVKKTKKVGFIKRLATPKPSKPKFFLRGSPTGRLFDLKGNIIESSELESQSDFSNGDNACTSNTLEPKIKRFLNSTSLLDRVYFVEGLGHNLFSVGQFCDSDLEERLCPSCEQGKSKRASHPPKPVPNLRQRLHLLHIDLCGPMRITSINGKRYILVIMDDYSRYTWVNCLISKDETPEVIKTFLKRITVLLQSPVINIRTDNGTKFKNQVLKEYFDSVGISHQVSSVQTPHQNVVVERKNQTLVEAARTMLIFSSAPLFLWAKAIATACFTQNRSIIYHRFNKTAYKLINGKKLDISFLHVFGALCYPKNDRKDIGKLGATADSRSIPAYQAHQVCQMSPTSTSIADIAPTPTNSSSQATNFPSTSKDVDELNSQQQHVQQQGNQAHLQSETVADNVSNAMFDGNTFFNPFANPSTSAAESSSSQNVDPSNMHTFYQPYPYEFQWTKDHPLEQNVKEAMTDPAWIESMQEELLQFKRVDSRLVVRGYRQEEGIDFEEPFTRVARMEAIRIFLAYAAHESFTVFQMYVKIAFLHGTLKEDVYVCQPEGFIDADHPSHVYKFKKVLYGLKQAPREWRFHDDILVAQVYVDDIIFGSTHPRGCKDTYKSTSGEAQFLGEKLVSWSSKKQDYTALSTTEAEYVSLSACCAQVLWMRTQLTDYGFYFKKIPIYCDSKSAIAISCNPVQHSRTKHIDVRYHFIKEHVEKERLKADNTVTSESDSYYLSD</sequence>
<organism evidence="6">
    <name type="scientific">Tanacetum cinerariifolium</name>
    <name type="common">Dalmatian daisy</name>
    <name type="synonym">Chrysanthemum cinerariifolium</name>
    <dbReference type="NCBI Taxonomy" id="118510"/>
    <lineage>
        <taxon>Eukaryota</taxon>
        <taxon>Viridiplantae</taxon>
        <taxon>Streptophyta</taxon>
        <taxon>Embryophyta</taxon>
        <taxon>Tracheophyta</taxon>
        <taxon>Spermatophyta</taxon>
        <taxon>Magnoliopsida</taxon>
        <taxon>eudicotyledons</taxon>
        <taxon>Gunneridae</taxon>
        <taxon>Pentapetalae</taxon>
        <taxon>asterids</taxon>
        <taxon>campanulids</taxon>
        <taxon>Asterales</taxon>
        <taxon>Asteraceae</taxon>
        <taxon>Asteroideae</taxon>
        <taxon>Anthemideae</taxon>
        <taxon>Anthemidinae</taxon>
        <taxon>Tanacetum</taxon>
    </lineage>
</organism>
<evidence type="ECO:0000256" key="1">
    <source>
        <dbReference type="ARBA" id="ARBA00022723"/>
    </source>
</evidence>
<feature type="region of interest" description="Disordered" evidence="4">
    <location>
        <begin position="1401"/>
        <end position="1453"/>
    </location>
</feature>
<evidence type="ECO:0000259" key="5">
    <source>
        <dbReference type="PROSITE" id="PS50994"/>
    </source>
</evidence>
<dbReference type="InterPro" id="IPR043502">
    <property type="entry name" value="DNA/RNA_pol_sf"/>
</dbReference>
<protein>
    <submittedName>
        <fullName evidence="6">Gag-Pol polyprotein</fullName>
    </submittedName>
</protein>
<keyword evidence="3" id="KW-0175">Coiled coil</keyword>
<feature type="coiled-coil region" evidence="3">
    <location>
        <begin position="1244"/>
        <end position="1312"/>
    </location>
</feature>
<evidence type="ECO:0000256" key="3">
    <source>
        <dbReference type="SAM" id="Coils"/>
    </source>
</evidence>